<protein>
    <submittedName>
        <fullName evidence="2">Serine hydrolase domain-containing protein</fullName>
    </submittedName>
</protein>
<name>A0ABP3VSJ7_CLOSU</name>
<gene>
    <name evidence="2" type="ORF">GCM10008908_00570</name>
</gene>
<dbReference type="PANTHER" id="PTHR43283">
    <property type="entry name" value="BETA-LACTAMASE-RELATED"/>
    <property type="match status" value="1"/>
</dbReference>
<dbReference type="RefSeq" id="WP_343822570.1">
    <property type="nucleotide sequence ID" value="NZ_BAAACI010000001.1"/>
</dbReference>
<dbReference type="Gene3D" id="3.40.710.10">
    <property type="entry name" value="DD-peptidase/beta-lactamase superfamily"/>
    <property type="match status" value="1"/>
</dbReference>
<dbReference type="GO" id="GO:0016787">
    <property type="term" value="F:hydrolase activity"/>
    <property type="evidence" value="ECO:0007669"/>
    <property type="project" value="UniProtKB-KW"/>
</dbReference>
<dbReference type="Pfam" id="PF00144">
    <property type="entry name" value="Beta-lactamase"/>
    <property type="match status" value="1"/>
</dbReference>
<dbReference type="EMBL" id="BAAACI010000001">
    <property type="protein sequence ID" value="GAA0764861.1"/>
    <property type="molecule type" value="Genomic_DNA"/>
</dbReference>
<feature type="domain" description="Beta-lactamase-related" evidence="1">
    <location>
        <begin position="17"/>
        <end position="282"/>
    </location>
</feature>
<dbReference type="InterPro" id="IPR050789">
    <property type="entry name" value="Diverse_Enzym_Activities"/>
</dbReference>
<dbReference type="InterPro" id="IPR012338">
    <property type="entry name" value="Beta-lactam/transpept-like"/>
</dbReference>
<dbReference type="PANTHER" id="PTHR43283:SF7">
    <property type="entry name" value="BETA-LACTAMASE-RELATED DOMAIN-CONTAINING PROTEIN"/>
    <property type="match status" value="1"/>
</dbReference>
<dbReference type="SUPFAM" id="SSF56601">
    <property type="entry name" value="beta-lactamase/transpeptidase-like"/>
    <property type="match status" value="1"/>
</dbReference>
<sequence length="296" mass="34240">MLEEFIENSKHLNLYGVVVLQNGEKIDEHHWNPEKRRNQYSITKSFTSTAVGIAVEEGLISLQDKVIDYFKNHIPKNLPQQQLERLEKLTIEHLLMMTVGYEDSYLMLGDSKDSDWIKVCLTSPLIYEPKERFIYTSYTSYLVSVILEKLTGYSLIDYLMPRLFEPLGIERPDCELTPSGHVYGATGLMLTVNELSKFGQLYLQEGVYNGKQILSKKWVEEATKKQIDTYTGIKDDCMGYGYFFWRGKHSSYRASGMLGQSCTILKNKNAVIAINSNEKNSQEIRECIWEYIYPML</sequence>
<dbReference type="InterPro" id="IPR001466">
    <property type="entry name" value="Beta-lactam-related"/>
</dbReference>
<keyword evidence="3" id="KW-1185">Reference proteome</keyword>
<accession>A0ABP3VSJ7</accession>
<keyword evidence="2" id="KW-0378">Hydrolase</keyword>
<organism evidence="2 3">
    <name type="scientific">Clostridium subterminale</name>
    <dbReference type="NCBI Taxonomy" id="1550"/>
    <lineage>
        <taxon>Bacteria</taxon>
        <taxon>Bacillati</taxon>
        <taxon>Bacillota</taxon>
        <taxon>Clostridia</taxon>
        <taxon>Eubacteriales</taxon>
        <taxon>Clostridiaceae</taxon>
        <taxon>Clostridium</taxon>
    </lineage>
</organism>
<evidence type="ECO:0000313" key="3">
    <source>
        <dbReference type="Proteomes" id="UP001501047"/>
    </source>
</evidence>
<dbReference type="Proteomes" id="UP001501047">
    <property type="component" value="Unassembled WGS sequence"/>
</dbReference>
<reference evidence="3" key="1">
    <citation type="journal article" date="2019" name="Int. J. Syst. Evol. Microbiol.">
        <title>The Global Catalogue of Microorganisms (GCM) 10K type strain sequencing project: providing services to taxonomists for standard genome sequencing and annotation.</title>
        <authorList>
            <consortium name="The Broad Institute Genomics Platform"/>
            <consortium name="The Broad Institute Genome Sequencing Center for Infectious Disease"/>
            <person name="Wu L."/>
            <person name="Ma J."/>
        </authorList>
    </citation>
    <scope>NUCLEOTIDE SEQUENCE [LARGE SCALE GENOMIC DNA]</scope>
    <source>
        <strain evidence="3">JCM 1417</strain>
    </source>
</reference>
<evidence type="ECO:0000259" key="1">
    <source>
        <dbReference type="Pfam" id="PF00144"/>
    </source>
</evidence>
<comment type="caution">
    <text evidence="2">The sequence shown here is derived from an EMBL/GenBank/DDBJ whole genome shotgun (WGS) entry which is preliminary data.</text>
</comment>
<proteinExistence type="predicted"/>
<evidence type="ECO:0000313" key="2">
    <source>
        <dbReference type="EMBL" id="GAA0764861.1"/>
    </source>
</evidence>